<evidence type="ECO:0000256" key="6">
    <source>
        <dbReference type="SAM" id="Coils"/>
    </source>
</evidence>
<dbReference type="Pfam" id="PF01276">
    <property type="entry name" value="OKR_DC_1"/>
    <property type="match status" value="1"/>
</dbReference>
<evidence type="ECO:0000313" key="9">
    <source>
        <dbReference type="EMBL" id="SKA76831.1"/>
    </source>
</evidence>
<dbReference type="PANTHER" id="PTHR43277:SF4">
    <property type="entry name" value="ARGININE DECARBOXYLASE"/>
    <property type="match status" value="1"/>
</dbReference>
<dbReference type="InterPro" id="IPR008286">
    <property type="entry name" value="Prn/Lys/Arg_de-COase_C"/>
</dbReference>
<organism evidence="9 10">
    <name type="scientific">Caloramator quimbayensis</name>
    <dbReference type="NCBI Taxonomy" id="1147123"/>
    <lineage>
        <taxon>Bacteria</taxon>
        <taxon>Bacillati</taxon>
        <taxon>Bacillota</taxon>
        <taxon>Clostridia</taxon>
        <taxon>Eubacteriales</taxon>
        <taxon>Clostridiaceae</taxon>
        <taxon>Caloramator</taxon>
    </lineage>
</organism>
<keyword evidence="4" id="KW-0663">Pyridoxal phosphate</keyword>
<dbReference type="AlphaFoldDB" id="A0A1T4WJM7"/>
<dbReference type="Gene3D" id="3.90.105.10">
    <property type="entry name" value="Molybdopterin biosynthesis moea protein, domain 2"/>
    <property type="match status" value="1"/>
</dbReference>
<keyword evidence="3" id="KW-0210">Decarboxylase</keyword>
<protein>
    <submittedName>
        <fullName evidence="9">Arginine decarboxylase</fullName>
    </submittedName>
</protein>
<dbReference type="InterPro" id="IPR000310">
    <property type="entry name" value="Orn/Lys/Arg_deCO2ase_major_dom"/>
</dbReference>
<evidence type="ECO:0000313" key="10">
    <source>
        <dbReference type="Proteomes" id="UP000190105"/>
    </source>
</evidence>
<evidence type="ECO:0000256" key="2">
    <source>
        <dbReference type="ARBA" id="ARBA00010671"/>
    </source>
</evidence>
<sequence length="475" mass="53710">MSDMPIIDGLLKYIEEKNVSFHMPGHKNNKKNFKELSIIRDNLYNMDNTEVFGLDNLHIPEGMILEAQKKAAACYGAKESFFLVNGSTCGIYSMIMGLTKPKDKIIIQRNCHRSVYMACFLGDLNIVYINPTILEGFDIPVSIDKEEIIDLMDKNLDAKAIVLTCPTYYGTLCDLESIIKEAGKRNIKVLIDEAHGAHLYFNKRLPKGAIQCGADASVVSLHKTTPSLTQTAILNIGENVDSEGIKFMLRAHQSTSPSYVLMASLDSARHIMQEKGEAMLDELIDNIEEFKKKMEGIEGYNIIDASLKGSAGIYDIDATRLTISSKIGGRQLEKILREKYHIQVEMSDTKNIVLICTVGNLREDFERLYNALKEISYLESEKNYDDIDYKFINYKPVMSLRDAYYNKGRKVKLENAQNLISKEMVVPYPPGIPILVPGEIITYDIIEYIKYLRRKGIALNGISDNTAEYIDIVEF</sequence>
<evidence type="ECO:0000256" key="5">
    <source>
        <dbReference type="ARBA" id="ARBA00023239"/>
    </source>
</evidence>
<dbReference type="InterPro" id="IPR052357">
    <property type="entry name" value="Orn_Lys_Arg_decarboxylase-I"/>
</dbReference>
<dbReference type="Pfam" id="PF03711">
    <property type="entry name" value="OKR_DC_1_C"/>
    <property type="match status" value="1"/>
</dbReference>
<feature type="domain" description="Orn/Lys/Arg decarboxylase C-terminal" evidence="8">
    <location>
        <begin position="392"/>
        <end position="457"/>
    </location>
</feature>
<dbReference type="Gene3D" id="3.40.640.10">
    <property type="entry name" value="Type I PLP-dependent aspartate aminotransferase-like (Major domain)"/>
    <property type="match status" value="1"/>
</dbReference>
<feature type="coiled-coil region" evidence="6">
    <location>
        <begin position="273"/>
        <end position="300"/>
    </location>
</feature>
<reference evidence="10" key="1">
    <citation type="submission" date="2017-02" db="EMBL/GenBank/DDBJ databases">
        <authorList>
            <person name="Varghese N."/>
            <person name="Submissions S."/>
        </authorList>
    </citation>
    <scope>NUCLEOTIDE SEQUENCE [LARGE SCALE GENOMIC DNA]</scope>
    <source>
        <strain evidence="10">USBA 833</strain>
    </source>
</reference>
<comment type="similarity">
    <text evidence="2">Belongs to the Orn/Lys/Arg decarboxylase class-I family.</text>
</comment>
<feature type="domain" description="Orn/Lys/Arg decarboxylases family 1 pyridoxal-P attachment site" evidence="7">
    <location>
        <begin position="5"/>
        <end position="303"/>
    </location>
</feature>
<evidence type="ECO:0000256" key="3">
    <source>
        <dbReference type="ARBA" id="ARBA00022793"/>
    </source>
</evidence>
<dbReference type="Proteomes" id="UP000190105">
    <property type="component" value="Unassembled WGS sequence"/>
</dbReference>
<keyword evidence="6" id="KW-0175">Coiled coil</keyword>
<gene>
    <name evidence="9" type="ORF">SAMN05443428_101269</name>
</gene>
<evidence type="ECO:0000259" key="7">
    <source>
        <dbReference type="Pfam" id="PF01276"/>
    </source>
</evidence>
<evidence type="ECO:0000259" key="8">
    <source>
        <dbReference type="Pfam" id="PF03711"/>
    </source>
</evidence>
<dbReference type="STRING" id="1147123.SAMN05443428_101269"/>
<dbReference type="InterPro" id="IPR036633">
    <property type="entry name" value="Prn/Lys/Arg_de-COase_C_sf"/>
</dbReference>
<comment type="cofactor">
    <cofactor evidence="1">
        <name>pyridoxal 5'-phosphate</name>
        <dbReference type="ChEBI" id="CHEBI:597326"/>
    </cofactor>
</comment>
<keyword evidence="5" id="KW-0456">Lyase</keyword>
<name>A0A1T4WJM7_9CLOT</name>
<dbReference type="PANTHER" id="PTHR43277">
    <property type="entry name" value="ARGININE DECARBOXYLASE"/>
    <property type="match status" value="1"/>
</dbReference>
<keyword evidence="10" id="KW-1185">Reference proteome</keyword>
<dbReference type="EMBL" id="FUYH01000001">
    <property type="protein sequence ID" value="SKA76831.1"/>
    <property type="molecule type" value="Genomic_DNA"/>
</dbReference>
<evidence type="ECO:0000256" key="1">
    <source>
        <dbReference type="ARBA" id="ARBA00001933"/>
    </source>
</evidence>
<accession>A0A1T4WJM7</accession>
<evidence type="ECO:0000256" key="4">
    <source>
        <dbReference type="ARBA" id="ARBA00022898"/>
    </source>
</evidence>
<dbReference type="SUPFAM" id="SSF55904">
    <property type="entry name" value="Ornithine decarboxylase C-terminal domain"/>
    <property type="match status" value="1"/>
</dbReference>
<dbReference type="InterPro" id="IPR015424">
    <property type="entry name" value="PyrdxlP-dep_Trfase"/>
</dbReference>
<dbReference type="GO" id="GO:0016831">
    <property type="term" value="F:carboxy-lyase activity"/>
    <property type="evidence" value="ECO:0007669"/>
    <property type="project" value="UniProtKB-KW"/>
</dbReference>
<dbReference type="SUPFAM" id="SSF53383">
    <property type="entry name" value="PLP-dependent transferases"/>
    <property type="match status" value="1"/>
</dbReference>
<dbReference type="InterPro" id="IPR015421">
    <property type="entry name" value="PyrdxlP-dep_Trfase_major"/>
</dbReference>
<proteinExistence type="inferred from homology"/>